<evidence type="ECO:0000256" key="1">
    <source>
        <dbReference type="SAM" id="MobiDB-lite"/>
    </source>
</evidence>
<feature type="compositionally biased region" description="Basic and acidic residues" evidence="1">
    <location>
        <begin position="47"/>
        <end position="58"/>
    </location>
</feature>
<protein>
    <submittedName>
        <fullName evidence="2">Uncharacterized protein</fullName>
    </submittedName>
</protein>
<feature type="region of interest" description="Disordered" evidence="1">
    <location>
        <begin position="33"/>
        <end position="77"/>
    </location>
</feature>
<dbReference type="AlphaFoldDB" id="A0A6A6BLR7"/>
<feature type="region of interest" description="Disordered" evidence="1">
    <location>
        <begin position="143"/>
        <end position="166"/>
    </location>
</feature>
<dbReference type="GeneID" id="54292815"/>
<feature type="region of interest" description="Disordered" evidence="1">
    <location>
        <begin position="93"/>
        <end position="115"/>
    </location>
</feature>
<proteinExistence type="predicted"/>
<dbReference type="Proteomes" id="UP000799438">
    <property type="component" value="Unassembled WGS sequence"/>
</dbReference>
<reference evidence="2" key="1">
    <citation type="journal article" date="2020" name="Stud. Mycol.">
        <title>101 Dothideomycetes genomes: a test case for predicting lifestyles and emergence of pathogens.</title>
        <authorList>
            <person name="Haridas S."/>
            <person name="Albert R."/>
            <person name="Binder M."/>
            <person name="Bloem J."/>
            <person name="Labutti K."/>
            <person name="Salamov A."/>
            <person name="Andreopoulos B."/>
            <person name="Baker S."/>
            <person name="Barry K."/>
            <person name="Bills G."/>
            <person name="Bluhm B."/>
            <person name="Cannon C."/>
            <person name="Castanera R."/>
            <person name="Culley D."/>
            <person name="Daum C."/>
            <person name="Ezra D."/>
            <person name="Gonzalez J."/>
            <person name="Henrissat B."/>
            <person name="Kuo A."/>
            <person name="Liang C."/>
            <person name="Lipzen A."/>
            <person name="Lutzoni F."/>
            <person name="Magnuson J."/>
            <person name="Mondo S."/>
            <person name="Nolan M."/>
            <person name="Ohm R."/>
            <person name="Pangilinan J."/>
            <person name="Park H.-J."/>
            <person name="Ramirez L."/>
            <person name="Alfaro M."/>
            <person name="Sun H."/>
            <person name="Tritt A."/>
            <person name="Yoshinaga Y."/>
            <person name="Zwiers L.-H."/>
            <person name="Turgeon B."/>
            <person name="Goodwin S."/>
            <person name="Spatafora J."/>
            <person name="Crous P."/>
            <person name="Grigoriev I."/>
        </authorList>
    </citation>
    <scope>NUCLEOTIDE SEQUENCE</scope>
    <source>
        <strain evidence="2">CBS 121167</strain>
    </source>
</reference>
<evidence type="ECO:0000313" key="3">
    <source>
        <dbReference type="Proteomes" id="UP000799438"/>
    </source>
</evidence>
<evidence type="ECO:0000313" key="2">
    <source>
        <dbReference type="EMBL" id="KAF2145069.1"/>
    </source>
</evidence>
<feature type="compositionally biased region" description="Basic and acidic residues" evidence="1">
    <location>
        <begin position="100"/>
        <end position="115"/>
    </location>
</feature>
<feature type="region of interest" description="Disordered" evidence="1">
    <location>
        <begin position="1"/>
        <end position="20"/>
    </location>
</feature>
<gene>
    <name evidence="2" type="ORF">K452DRAFT_134270</name>
</gene>
<dbReference type="RefSeq" id="XP_033400781.1">
    <property type="nucleotide sequence ID" value="XM_033535321.1"/>
</dbReference>
<accession>A0A6A6BLR7</accession>
<dbReference type="EMBL" id="ML995478">
    <property type="protein sequence ID" value="KAF2145069.1"/>
    <property type="molecule type" value="Genomic_DNA"/>
</dbReference>
<name>A0A6A6BLR7_9PEZI</name>
<keyword evidence="3" id="KW-1185">Reference proteome</keyword>
<sequence length="166" mass="17964">MMMRPAPCMAATSNHRARAHEVSPLRVRMAVSRLVGPPGGRPSGPSARDKGAQDRPECGARAASRVQQLWTKRGGERARTLTRGKCMWACQRSSSSGEESWERESRAVSYERGECEDKKQANMRIAISPSSVSAPGFLEALVPPIDRQTGKGSGRGQSRGRGCIAD</sequence>
<organism evidence="2 3">
    <name type="scientific">Aplosporella prunicola CBS 121167</name>
    <dbReference type="NCBI Taxonomy" id="1176127"/>
    <lineage>
        <taxon>Eukaryota</taxon>
        <taxon>Fungi</taxon>
        <taxon>Dikarya</taxon>
        <taxon>Ascomycota</taxon>
        <taxon>Pezizomycotina</taxon>
        <taxon>Dothideomycetes</taxon>
        <taxon>Dothideomycetes incertae sedis</taxon>
        <taxon>Botryosphaeriales</taxon>
        <taxon>Aplosporellaceae</taxon>
        <taxon>Aplosporella</taxon>
    </lineage>
</organism>